<dbReference type="InterPro" id="IPR036047">
    <property type="entry name" value="F-box-like_dom_sf"/>
</dbReference>
<proteinExistence type="predicted"/>
<protein>
    <recommendedName>
        <fullName evidence="4">F-box domain-containing protein</fullName>
    </recommendedName>
</protein>
<evidence type="ECO:0000313" key="2">
    <source>
        <dbReference type="EMBL" id="KAG2118220.1"/>
    </source>
</evidence>
<dbReference type="GeneID" id="64691163"/>
<dbReference type="AlphaFoldDB" id="A0A9P7JZS0"/>
<dbReference type="OrthoDB" id="3220023at2759"/>
<dbReference type="SUPFAM" id="SSF81383">
    <property type="entry name" value="F-box domain"/>
    <property type="match status" value="1"/>
</dbReference>
<evidence type="ECO:0000313" key="3">
    <source>
        <dbReference type="Proteomes" id="UP000823399"/>
    </source>
</evidence>
<accession>A0A9P7JZS0</accession>
<keyword evidence="3" id="KW-1185">Reference proteome</keyword>
<gene>
    <name evidence="2" type="ORF">F5147DRAFT_260925</name>
</gene>
<comment type="caution">
    <text evidence="2">The sequence shown here is derived from an EMBL/GenBank/DDBJ whole genome shotgun (WGS) entry which is preliminary data.</text>
</comment>
<sequence>MSSGSIAVPTPKKRRTYVRELQESESVPGKCLFPTLPLELLAEILIQTNSPRDVLSVARTSKLLCSTLVCNPAADFIWRTVRKNCLPHPLPDPTPNFSEAAYAAFVYDGGPCDGCKEDTKEFYASFATRFRLCRNSRCRTGVRKHFMDVTTIFKGRAREEIWVPYVESTHCFDPNLDSTWPENPTILMKKSDWERFRAEYAAFSALSPLPSEGLRKACTDQIAKFPKVMELAVALQKWKSTYVTMHSTIKTKNEQWARALAAQEGWNDHDLLNSQSYGSLHRHKNHVLEEVTLRDFLPMKPLIEAQLLKIQTHRQNQENEASYRQRRNDVEQYYNRLRSAGTVVPSLYEFRKLSVMTTMQGSVTGSRPNSNGLAKDMKNSALVAELVAADLKTWMASAREKLSELLGFPKWRSASKTKLHPLDRITARFMCQGCGKVAKRYEKERCLDFAGVCAHECPSNNKKDRKQVDWSVDRFVKDDKASNAVARLLTLVGITDEDTSACNTVKVLGARIRCLSCEHAFIIMDFPTLIGHSHRHDNMQMAILPEGEGPEYPFEAGLSARLMNMGSKPQKLRSEPNYRCRHCIPASKSADAGIDGEGQVSTEESIAKESHTEDSQTGNRQRNRKSKLRSMNFNALRSHLKEVHKIEMVSDEDFFVQTPAK</sequence>
<feature type="compositionally biased region" description="Basic and acidic residues" evidence="1">
    <location>
        <begin position="605"/>
        <end position="614"/>
    </location>
</feature>
<dbReference type="Proteomes" id="UP000823399">
    <property type="component" value="Unassembled WGS sequence"/>
</dbReference>
<reference evidence="2" key="1">
    <citation type="journal article" date="2020" name="New Phytol.">
        <title>Comparative genomics reveals dynamic genome evolution in host specialist ectomycorrhizal fungi.</title>
        <authorList>
            <person name="Lofgren L.A."/>
            <person name="Nguyen N.H."/>
            <person name="Vilgalys R."/>
            <person name="Ruytinx J."/>
            <person name="Liao H.L."/>
            <person name="Branco S."/>
            <person name="Kuo A."/>
            <person name="LaButti K."/>
            <person name="Lipzen A."/>
            <person name="Andreopoulos W."/>
            <person name="Pangilinan J."/>
            <person name="Riley R."/>
            <person name="Hundley H."/>
            <person name="Na H."/>
            <person name="Barry K."/>
            <person name="Grigoriev I.V."/>
            <person name="Stajich J.E."/>
            <person name="Kennedy P.G."/>
        </authorList>
    </citation>
    <scope>NUCLEOTIDE SEQUENCE</scope>
    <source>
        <strain evidence="2">FC423</strain>
    </source>
</reference>
<dbReference type="RefSeq" id="XP_041298737.1">
    <property type="nucleotide sequence ID" value="XM_041428904.1"/>
</dbReference>
<organism evidence="2 3">
    <name type="scientific">Suillus discolor</name>
    <dbReference type="NCBI Taxonomy" id="1912936"/>
    <lineage>
        <taxon>Eukaryota</taxon>
        <taxon>Fungi</taxon>
        <taxon>Dikarya</taxon>
        <taxon>Basidiomycota</taxon>
        <taxon>Agaricomycotina</taxon>
        <taxon>Agaricomycetes</taxon>
        <taxon>Agaricomycetidae</taxon>
        <taxon>Boletales</taxon>
        <taxon>Suillineae</taxon>
        <taxon>Suillaceae</taxon>
        <taxon>Suillus</taxon>
    </lineage>
</organism>
<dbReference type="EMBL" id="JABBWM010000004">
    <property type="protein sequence ID" value="KAG2118220.1"/>
    <property type="molecule type" value="Genomic_DNA"/>
</dbReference>
<evidence type="ECO:0000256" key="1">
    <source>
        <dbReference type="SAM" id="MobiDB-lite"/>
    </source>
</evidence>
<name>A0A9P7JZS0_9AGAM</name>
<evidence type="ECO:0008006" key="4">
    <source>
        <dbReference type="Google" id="ProtNLM"/>
    </source>
</evidence>
<feature type="region of interest" description="Disordered" evidence="1">
    <location>
        <begin position="589"/>
        <end position="630"/>
    </location>
</feature>